<dbReference type="Proteomes" id="UP000664940">
    <property type="component" value="Unassembled WGS sequence"/>
</dbReference>
<protein>
    <submittedName>
        <fullName evidence="1">Uncharacterized protein</fullName>
    </submittedName>
</protein>
<name>A0A833ZUA6_9CHIR</name>
<comment type="caution">
    <text evidence="1">The sequence shown here is derived from an EMBL/GenBank/DDBJ whole genome shotgun (WGS) entry which is preliminary data.</text>
</comment>
<proteinExistence type="predicted"/>
<gene>
    <name evidence="1" type="ORF">HJG60_011685</name>
</gene>
<reference evidence="1 2" key="1">
    <citation type="journal article" date="2020" name="Nature">
        <title>Six reference-quality genomes reveal evolution of bat adaptations.</title>
        <authorList>
            <person name="Jebb D."/>
            <person name="Huang Z."/>
            <person name="Pippel M."/>
            <person name="Hughes G.M."/>
            <person name="Lavrichenko K."/>
            <person name="Devanna P."/>
            <person name="Winkler S."/>
            <person name="Jermiin L.S."/>
            <person name="Skirmuntt E.C."/>
            <person name="Katzourakis A."/>
            <person name="Burkitt-Gray L."/>
            <person name="Ray D.A."/>
            <person name="Sullivan K.A.M."/>
            <person name="Roscito J.G."/>
            <person name="Kirilenko B.M."/>
            <person name="Davalos L.M."/>
            <person name="Corthals A.P."/>
            <person name="Power M.L."/>
            <person name="Jones G."/>
            <person name="Ransome R.D."/>
            <person name="Dechmann D.K.N."/>
            <person name="Locatelli A.G."/>
            <person name="Puechmaille S.J."/>
            <person name="Fedrigo O."/>
            <person name="Jarvis E.D."/>
            <person name="Hiller M."/>
            <person name="Vernes S.C."/>
            <person name="Myers E.W."/>
            <person name="Teeling E.C."/>
        </authorList>
    </citation>
    <scope>NUCLEOTIDE SEQUENCE [LARGE SCALE GENOMIC DNA]</scope>
    <source>
        <strain evidence="1">Bat1K_MPI-CBG_1</strain>
    </source>
</reference>
<dbReference type="EMBL" id="JABVXQ010000007">
    <property type="protein sequence ID" value="KAF6099969.1"/>
    <property type="molecule type" value="Genomic_DNA"/>
</dbReference>
<evidence type="ECO:0000313" key="1">
    <source>
        <dbReference type="EMBL" id="KAF6099969.1"/>
    </source>
</evidence>
<sequence length="125" mass="14057">MSISLFSWDRCLSPLPWFSVTAEVPFVGQVQNSSNNWKLWRPFQDNALNAQVMKHSGLRRKPMTLEHSAVYGPLSLSREKEAWQSVEQRRVTSQTRGAKLSCGHSVSVELDLQGGPDGGFYFQTG</sequence>
<organism evidence="1 2">
    <name type="scientific">Phyllostomus discolor</name>
    <name type="common">pale spear-nosed bat</name>
    <dbReference type="NCBI Taxonomy" id="89673"/>
    <lineage>
        <taxon>Eukaryota</taxon>
        <taxon>Metazoa</taxon>
        <taxon>Chordata</taxon>
        <taxon>Craniata</taxon>
        <taxon>Vertebrata</taxon>
        <taxon>Euteleostomi</taxon>
        <taxon>Mammalia</taxon>
        <taxon>Eutheria</taxon>
        <taxon>Laurasiatheria</taxon>
        <taxon>Chiroptera</taxon>
        <taxon>Yangochiroptera</taxon>
        <taxon>Phyllostomidae</taxon>
        <taxon>Phyllostominae</taxon>
        <taxon>Phyllostomus</taxon>
    </lineage>
</organism>
<evidence type="ECO:0000313" key="2">
    <source>
        <dbReference type="Proteomes" id="UP000664940"/>
    </source>
</evidence>
<dbReference type="AlphaFoldDB" id="A0A833ZUA6"/>
<accession>A0A833ZUA6</accession>